<dbReference type="Pfam" id="PF00355">
    <property type="entry name" value="Rieske"/>
    <property type="match status" value="1"/>
</dbReference>
<keyword evidence="3" id="KW-0479">Metal-binding</keyword>
<dbReference type="Gene3D" id="3.90.380.10">
    <property type="entry name" value="Naphthalene 1,2-dioxygenase Alpha Subunit, Chain A, domain 1"/>
    <property type="match status" value="1"/>
</dbReference>
<dbReference type="CDD" id="cd08882">
    <property type="entry name" value="RHO_alpha_C_MupW-like"/>
    <property type="match status" value="1"/>
</dbReference>
<dbReference type="CDD" id="cd03469">
    <property type="entry name" value="Rieske_RO_Alpha_N"/>
    <property type="match status" value="1"/>
</dbReference>
<comment type="cofactor">
    <cofactor evidence="1">
        <name>Fe cation</name>
        <dbReference type="ChEBI" id="CHEBI:24875"/>
    </cofactor>
</comment>
<dbReference type="InterPro" id="IPR015879">
    <property type="entry name" value="Ring_hydroxy_dOase_asu_C_dom"/>
</dbReference>
<dbReference type="InterPro" id="IPR017941">
    <property type="entry name" value="Rieske_2Fe-2S"/>
</dbReference>
<keyword evidence="4" id="KW-0560">Oxidoreductase</keyword>
<dbReference type="Gene3D" id="2.102.10.10">
    <property type="entry name" value="Rieske [2Fe-2S] iron-sulphur domain"/>
    <property type="match status" value="1"/>
</dbReference>
<dbReference type="Proteomes" id="UP001162880">
    <property type="component" value="Unassembled WGS sequence"/>
</dbReference>
<evidence type="ECO:0000256" key="2">
    <source>
        <dbReference type="ARBA" id="ARBA00022714"/>
    </source>
</evidence>
<dbReference type="SUPFAM" id="SSF55961">
    <property type="entry name" value="Bet v1-like"/>
    <property type="match status" value="1"/>
</dbReference>
<evidence type="ECO:0000313" key="8">
    <source>
        <dbReference type="EMBL" id="MCJ2180859.1"/>
    </source>
</evidence>
<dbReference type="PANTHER" id="PTHR43756:SF5">
    <property type="entry name" value="CHOLINE MONOOXYGENASE, CHLOROPLASTIC"/>
    <property type="match status" value="1"/>
</dbReference>
<dbReference type="EMBL" id="JALHLE010000044">
    <property type="protein sequence ID" value="MCJ2180859.1"/>
    <property type="molecule type" value="Genomic_DNA"/>
</dbReference>
<dbReference type="PROSITE" id="PS51296">
    <property type="entry name" value="RIESKE"/>
    <property type="match status" value="1"/>
</dbReference>
<evidence type="ECO:0000256" key="6">
    <source>
        <dbReference type="ARBA" id="ARBA00023014"/>
    </source>
</evidence>
<dbReference type="GO" id="GO:0051213">
    <property type="term" value="F:dioxygenase activity"/>
    <property type="evidence" value="ECO:0007669"/>
    <property type="project" value="UniProtKB-KW"/>
</dbReference>
<sequence>MNEMSNSGLAIEKPVRIPIEAYVSEDYARAENGKLWARVWQIACREEEIPKVGDYVTYDILDESIIIVRSAENKISAHYNVCPHRGRRITKNCGHAQRLHCRFHGWGWDLEGNNTYVLDPEDWGDSISAERLHLKPVQVDTWGGWVWINMDPDCEPLLDFLKPASPMLDAFNFDTMRYRWRKWLRFPCNWKTALESFIESFHVDGTHPQLIQWGSNRWWCRTEGLHAWHGIGAGRGTATRSGAGAITVGVDDGMDPRVTMAELFTELWETVGTTTQTLVDAANRLVDELPADTPPDQLTSHVMQTAAMTDAQRGVPWPDMTPEHFADCGMDWHIFPNSAILPGITYALCYRARPDGYNPDSCIFEVYIIERFPEGEEPRTEWIEEPEPTEDKWQLILSQDFQNIGEIQKGMKSRGYEGAIPSPYQEVPIIHFHRTLAKYMGTGEPEPLDKP</sequence>
<keyword evidence="2" id="KW-0001">2Fe-2S</keyword>
<evidence type="ECO:0000313" key="9">
    <source>
        <dbReference type="Proteomes" id="UP001162880"/>
    </source>
</evidence>
<feature type="domain" description="Rieske" evidence="7">
    <location>
        <begin position="40"/>
        <end position="148"/>
    </location>
</feature>
<evidence type="ECO:0000256" key="4">
    <source>
        <dbReference type="ARBA" id="ARBA00023002"/>
    </source>
</evidence>
<accession>A0ABT0B751</accession>
<proteinExistence type="predicted"/>
<organism evidence="8 9">
    <name type="scientific">Novosphingobium album</name>
    <name type="common">ex Hu et al. 2023</name>
    <dbReference type="NCBI Taxonomy" id="2930093"/>
    <lineage>
        <taxon>Bacteria</taxon>
        <taxon>Pseudomonadati</taxon>
        <taxon>Pseudomonadota</taxon>
        <taxon>Alphaproteobacteria</taxon>
        <taxon>Sphingomonadales</taxon>
        <taxon>Sphingomonadaceae</taxon>
        <taxon>Novosphingobium</taxon>
    </lineage>
</organism>
<protein>
    <submittedName>
        <fullName evidence="8">Aromatic ring-hydroxylating dioxygenase subunit alpha</fullName>
    </submittedName>
</protein>
<keyword evidence="9" id="KW-1185">Reference proteome</keyword>
<dbReference type="Pfam" id="PF00848">
    <property type="entry name" value="Ring_hydroxyl_A"/>
    <property type="match status" value="1"/>
</dbReference>
<evidence type="ECO:0000256" key="3">
    <source>
        <dbReference type="ARBA" id="ARBA00022723"/>
    </source>
</evidence>
<evidence type="ECO:0000259" key="7">
    <source>
        <dbReference type="PROSITE" id="PS51296"/>
    </source>
</evidence>
<keyword evidence="6" id="KW-0411">Iron-sulfur</keyword>
<comment type="caution">
    <text evidence="8">The sequence shown here is derived from an EMBL/GenBank/DDBJ whole genome shotgun (WGS) entry which is preliminary data.</text>
</comment>
<dbReference type="PANTHER" id="PTHR43756">
    <property type="entry name" value="CHOLINE MONOOXYGENASE, CHLOROPLASTIC"/>
    <property type="match status" value="1"/>
</dbReference>
<dbReference type="SUPFAM" id="SSF50022">
    <property type="entry name" value="ISP domain"/>
    <property type="match status" value="1"/>
</dbReference>
<keyword evidence="8" id="KW-0223">Dioxygenase</keyword>
<name>A0ABT0B751_9SPHN</name>
<keyword evidence="5" id="KW-0408">Iron</keyword>
<gene>
    <name evidence="8" type="ORF">MTR64_19995</name>
</gene>
<evidence type="ECO:0000256" key="1">
    <source>
        <dbReference type="ARBA" id="ARBA00001962"/>
    </source>
</evidence>
<evidence type="ECO:0000256" key="5">
    <source>
        <dbReference type="ARBA" id="ARBA00023004"/>
    </source>
</evidence>
<dbReference type="InterPro" id="IPR001663">
    <property type="entry name" value="Rng_hydr_dOase-A"/>
</dbReference>
<dbReference type="RefSeq" id="WP_243996307.1">
    <property type="nucleotide sequence ID" value="NZ_JALHLE010000044.1"/>
</dbReference>
<dbReference type="InterPro" id="IPR036922">
    <property type="entry name" value="Rieske_2Fe-2S_sf"/>
</dbReference>
<reference evidence="8" key="1">
    <citation type="submission" date="2022-03" db="EMBL/GenBank/DDBJ databases">
        <title>Identification of a novel bacterium isolated from mangrove sediments.</title>
        <authorList>
            <person name="Pan X."/>
        </authorList>
    </citation>
    <scope>NUCLEOTIDE SEQUENCE</scope>
    <source>
        <strain evidence="8">B2580</strain>
    </source>
</reference>
<dbReference type="PRINTS" id="PR00090">
    <property type="entry name" value="RNGDIOXGNASE"/>
</dbReference>